<dbReference type="InterPro" id="IPR004090">
    <property type="entry name" value="Chemotax_Me-accpt_rcpt"/>
</dbReference>
<evidence type="ECO:0000313" key="12">
    <source>
        <dbReference type="EMBL" id="PXX50508.1"/>
    </source>
</evidence>
<evidence type="ECO:0000256" key="3">
    <source>
        <dbReference type="ARBA" id="ARBA00022989"/>
    </source>
</evidence>
<evidence type="ECO:0000259" key="10">
    <source>
        <dbReference type="PROSITE" id="PS50885"/>
    </source>
</evidence>
<dbReference type="InterPro" id="IPR010910">
    <property type="entry name" value="Nitrate/nitrite_sensing_bac"/>
</dbReference>
<dbReference type="SMART" id="SM00304">
    <property type="entry name" value="HAMP"/>
    <property type="match status" value="3"/>
</dbReference>
<dbReference type="GO" id="GO:0004888">
    <property type="term" value="F:transmembrane signaling receptor activity"/>
    <property type="evidence" value="ECO:0007669"/>
    <property type="project" value="InterPro"/>
</dbReference>
<keyword evidence="4 8" id="KW-0472">Membrane</keyword>
<feature type="domain" description="HAMP" evidence="10">
    <location>
        <begin position="325"/>
        <end position="378"/>
    </location>
</feature>
<dbReference type="InterPro" id="IPR003660">
    <property type="entry name" value="HAMP_dom"/>
</dbReference>
<comment type="subcellular location">
    <subcellularLocation>
        <location evidence="1">Membrane</location>
        <topology evidence="1">Multi-pass membrane protein</topology>
    </subcellularLocation>
</comment>
<keyword evidence="5 7" id="KW-0807">Transducer</keyword>
<dbReference type="GO" id="GO:0016020">
    <property type="term" value="C:membrane"/>
    <property type="evidence" value="ECO:0007669"/>
    <property type="project" value="UniProtKB-SubCell"/>
</dbReference>
<evidence type="ECO:0000256" key="2">
    <source>
        <dbReference type="ARBA" id="ARBA00022692"/>
    </source>
</evidence>
<evidence type="ECO:0000313" key="13">
    <source>
        <dbReference type="Proteomes" id="UP000248395"/>
    </source>
</evidence>
<evidence type="ECO:0000256" key="5">
    <source>
        <dbReference type="ARBA" id="ARBA00023224"/>
    </source>
</evidence>
<evidence type="ECO:0000256" key="6">
    <source>
        <dbReference type="ARBA" id="ARBA00029447"/>
    </source>
</evidence>
<keyword evidence="3 8" id="KW-1133">Transmembrane helix</keyword>
<dbReference type="AlphaFoldDB" id="A0A318JQH9"/>
<dbReference type="PROSITE" id="PS50885">
    <property type="entry name" value="HAMP"/>
    <property type="match status" value="1"/>
</dbReference>
<evidence type="ECO:0000259" key="9">
    <source>
        <dbReference type="PROSITE" id="PS50111"/>
    </source>
</evidence>
<organism evidence="12 13">
    <name type="scientific">Aquitalea magnusonii</name>
    <dbReference type="NCBI Taxonomy" id="332411"/>
    <lineage>
        <taxon>Bacteria</taxon>
        <taxon>Pseudomonadati</taxon>
        <taxon>Pseudomonadota</taxon>
        <taxon>Betaproteobacteria</taxon>
        <taxon>Neisseriales</taxon>
        <taxon>Chromobacteriaceae</taxon>
        <taxon>Aquitalea</taxon>
    </lineage>
</organism>
<keyword evidence="2 8" id="KW-0812">Transmembrane</keyword>
<feature type="transmembrane region" description="Helical" evidence="8">
    <location>
        <begin position="302"/>
        <end position="324"/>
    </location>
</feature>
<keyword evidence="13" id="KW-1185">Reference proteome</keyword>
<dbReference type="PROSITE" id="PS50906">
    <property type="entry name" value="NIT"/>
    <property type="match status" value="1"/>
</dbReference>
<accession>A0A318JQH9</accession>
<dbReference type="EMBL" id="QJKC01000002">
    <property type="protein sequence ID" value="PXX50508.1"/>
    <property type="molecule type" value="Genomic_DNA"/>
</dbReference>
<protein>
    <submittedName>
        <fullName evidence="12">Methyl-accepting chemotaxis protein</fullName>
    </submittedName>
</protein>
<evidence type="ECO:0000256" key="8">
    <source>
        <dbReference type="SAM" id="Phobius"/>
    </source>
</evidence>
<gene>
    <name evidence="12" type="ORF">DFR38_102157</name>
</gene>
<dbReference type="PANTHER" id="PTHR32089">
    <property type="entry name" value="METHYL-ACCEPTING CHEMOTAXIS PROTEIN MCPB"/>
    <property type="match status" value="1"/>
</dbReference>
<dbReference type="Pfam" id="PF00672">
    <property type="entry name" value="HAMP"/>
    <property type="match status" value="1"/>
</dbReference>
<evidence type="ECO:0000256" key="4">
    <source>
        <dbReference type="ARBA" id="ARBA00023136"/>
    </source>
</evidence>
<comment type="caution">
    <text evidence="12">The sequence shown here is derived from an EMBL/GenBank/DDBJ whole genome shotgun (WGS) entry which is preliminary data.</text>
</comment>
<dbReference type="PANTHER" id="PTHR32089:SF119">
    <property type="entry name" value="METHYL-ACCEPTING CHEMOTAXIS PROTEIN CTPL"/>
    <property type="match status" value="1"/>
</dbReference>
<dbReference type="SMART" id="SM00283">
    <property type="entry name" value="MA"/>
    <property type="match status" value="1"/>
</dbReference>
<dbReference type="GO" id="GO:0007165">
    <property type="term" value="P:signal transduction"/>
    <property type="evidence" value="ECO:0007669"/>
    <property type="project" value="UniProtKB-KW"/>
</dbReference>
<feature type="domain" description="NIT" evidence="11">
    <location>
        <begin position="51"/>
        <end position="294"/>
    </location>
</feature>
<evidence type="ECO:0000259" key="11">
    <source>
        <dbReference type="PROSITE" id="PS50906"/>
    </source>
</evidence>
<dbReference type="CDD" id="cd06225">
    <property type="entry name" value="HAMP"/>
    <property type="match status" value="1"/>
</dbReference>
<dbReference type="GO" id="GO:0006935">
    <property type="term" value="P:chemotaxis"/>
    <property type="evidence" value="ECO:0007669"/>
    <property type="project" value="InterPro"/>
</dbReference>
<dbReference type="Proteomes" id="UP000248395">
    <property type="component" value="Unassembled WGS sequence"/>
</dbReference>
<dbReference type="RefSeq" id="WP_110312947.1">
    <property type="nucleotide sequence ID" value="NZ_QJKC01000002.1"/>
</dbReference>
<dbReference type="Gene3D" id="1.10.287.950">
    <property type="entry name" value="Methyl-accepting chemotaxis protein"/>
    <property type="match status" value="1"/>
</dbReference>
<evidence type="ECO:0000256" key="7">
    <source>
        <dbReference type="PROSITE-ProRule" id="PRU00284"/>
    </source>
</evidence>
<name>A0A318JQH9_9NEIS</name>
<feature type="domain" description="Methyl-accepting transducer" evidence="9">
    <location>
        <begin position="383"/>
        <end position="619"/>
    </location>
</feature>
<comment type="similarity">
    <text evidence="6">Belongs to the methyl-accepting chemotaxis (MCP) protein family.</text>
</comment>
<dbReference type="Pfam" id="PF00015">
    <property type="entry name" value="MCPsignal"/>
    <property type="match status" value="1"/>
</dbReference>
<proteinExistence type="inferred from homology"/>
<dbReference type="InterPro" id="IPR013587">
    <property type="entry name" value="Nitrate/nitrite_sensing"/>
</dbReference>
<reference evidence="12 13" key="1">
    <citation type="submission" date="2018-05" db="EMBL/GenBank/DDBJ databases">
        <title>Genomic Encyclopedia of Type Strains, Phase IV (KMG-IV): sequencing the most valuable type-strain genomes for metagenomic binning, comparative biology and taxonomic classification.</title>
        <authorList>
            <person name="Goeker M."/>
        </authorList>
    </citation>
    <scope>NUCLEOTIDE SEQUENCE [LARGE SCALE GENOMIC DNA]</scope>
    <source>
        <strain evidence="12 13">DSM 25134</strain>
    </source>
</reference>
<dbReference type="Pfam" id="PF08376">
    <property type="entry name" value="NIT"/>
    <property type="match status" value="1"/>
</dbReference>
<sequence length="658" mass="69616">MLSRLSIASRLGLLILPFVLVIAGLAGVLSLEKWQSLSRLQASAQLLKVAGKASGLIHQLQAERGLSNGFLSTAGSSLPAELPAVRRQTDAALADFHASLAQLPAATQAATVDEQVHALLQGRAAIDTRSQPAGQMFAAYSDHIEQLIGLIADLAGSTSDTGLLHDAVALLNLQCQKEFAGRERGFINGVLGRGSFDQAALLQAAGMQARQQACASQLRLVASAGIRQAAQQADQSAEASVLQAMRQQIMQVAPGQSPGVAPARWFGAASAQMANLKKLQDQLLQQLDDNMQQLLQQARFQLWFTLLGSAATILVLSLLGWAIYHSVERPISRLEQLMSGMSRDFDLSRRAALPGSDEIARMGHAFDHLADAFAATLRQIKAEAHQMVAAANALSDVSARAASTAEVQSRSSVDIAAAIEEMSAGIAAVTDNAQQAMRVAEDMQGCVDDGRARMRSTAAALSETADGLSHTGESVNMLRDKSEGIHSIVTAIREIADQTNLLALNAAIEAARAGEMGRGFAVVADEVRKLAERTSKETLDIAALIEDIRHETRDVAQQMATARQRMQGGMAEVDHTVADLALIHGKASATADKSRSTTLAMQEQTAASNDVATNVSKIAALAESNARIVQEAAALSGQLNRTAGKMVGLVDRFQHTSS</sequence>
<dbReference type="FunFam" id="1.10.287.950:FF:000001">
    <property type="entry name" value="Methyl-accepting chemotaxis sensory transducer"/>
    <property type="match status" value="1"/>
</dbReference>
<dbReference type="CDD" id="cd11386">
    <property type="entry name" value="MCP_signal"/>
    <property type="match status" value="1"/>
</dbReference>
<dbReference type="PRINTS" id="PR00260">
    <property type="entry name" value="CHEMTRNSDUCR"/>
</dbReference>
<dbReference type="PROSITE" id="PS50111">
    <property type="entry name" value="CHEMOTAXIS_TRANSDUC_2"/>
    <property type="match status" value="1"/>
</dbReference>
<dbReference type="OrthoDB" id="9782798at2"/>
<evidence type="ECO:0000256" key="1">
    <source>
        <dbReference type="ARBA" id="ARBA00004141"/>
    </source>
</evidence>
<dbReference type="SUPFAM" id="SSF58104">
    <property type="entry name" value="Methyl-accepting chemotaxis protein (MCP) signaling domain"/>
    <property type="match status" value="1"/>
</dbReference>
<dbReference type="InterPro" id="IPR004089">
    <property type="entry name" value="MCPsignal_dom"/>
</dbReference>